<dbReference type="Proteomes" id="UP000326582">
    <property type="component" value="Chromosome 4"/>
</dbReference>
<evidence type="ECO:0000313" key="2">
    <source>
        <dbReference type="Proteomes" id="UP000326582"/>
    </source>
</evidence>
<gene>
    <name evidence="1" type="ORF">EJF14_40425</name>
</gene>
<reference evidence="2" key="1">
    <citation type="journal article" date="2019" name="MBio">
        <title>Comparative genomics for the elucidation of multidrug resistance (MDR) in Candida lusitaniae.</title>
        <authorList>
            <person name="Kannan A."/>
            <person name="Asner S.A."/>
            <person name="Trachsel E."/>
            <person name="Kelly S."/>
            <person name="Parker J."/>
            <person name="Sanglard D."/>
        </authorList>
    </citation>
    <scope>NUCLEOTIDE SEQUENCE [LARGE SCALE GENOMIC DNA]</scope>
    <source>
        <strain evidence="2">P1</strain>
    </source>
</reference>
<sequence length="1175" mass="128181">MSQLTSDALQSGSAVTEDDLHATLVQLTQLKVPQLKELCKSTGLAQKGKKQDLIDRLAQFVNACAASREKSLLLAVRTVVLKAFNNDPIPNFSSLSTVLRTGIVDYQSITNQIATLERNRPMGNSNKRAHPSYGSHQPTSSNKMSSPSHTFSYYPKYQGPMLLFRSTIFYTLRRMVHGFPYVMSASMGRNVCNVPVNLNEEEIEALKQSRTARIYLFCALSSTPDPNSADIQFPPIEIYVDGVNTKQYVKGLKGKVGTCRPADLTGTIKDINRQFTINIVYSDAAEPYIVYLYIVDARSPQQIIDNVVNGDNFIPSNVTKREIQREYESNQDDDIVMATSSISLRCPLTYARMTYPVKSTQCAHIQCFDGLSFLTMQERIPSWICPVCSSKIDQSSLALSQYMKEILNSTSEDVDTVILNPDGSWQVAEGTGDSNNTDEKPSVPDPVFTSSSAEKSHAADDMVEIISLDSDSEDDQPNVTINATPPEAQNGNTSILHRNDDHSSNPTSNASNSTNNFAGSSTETSISKQVNIREPSSYYSEVNTATTKPIDNVSSDDEPIQNYSRRKSNMVTEVSVPSSTTSSPQPHTTIAVTDDSGQRESPVDRTPVSVDSNVIPSKRNFPTMDMDTTNNEANKSHESMGYGKATNTRPANSSLVSVIESGNTRHNMTYNEVNDDNSARQIRPETTSGNQIHTVSALSSPPSLHSVLAGEPPLPNGNDNHNVSKNNQTPHASIQVPLINNARPLADPPVPTLTVPTNGTRPLKHKQSPEVPTSEKAPYVRNSSAPAFQRTIASNMSEAHPPLNSHSSAPSLNTPTSLEWMNFANPVPGATGSQEGSIIATIQQMFSRSSSPTSTSPIVGTHSSENSKRSAADGVPPCNTEKLGLSSEYPAQTFGSSASRGIVSASQSSVQQPYPGISTNLNGQAVSTTNRTPEQELNKNSPGFQSLQSGRADTYRSMVQNSSQLINSYRQMERSNISNWNTDAIVNTRSVPEITQFVTGQQDRAHLQYPSPSSITSHNASFLHNLPQSHVRTHPSASTNGTRYSRSAFDTLREEQEKQKVKGLLGIEIATDFLLSGSPTPERIIEKENGNGTGHISNQSSLESRLLYNSPGLDRSSTSSTAEAISTNYTPTSPSARKRSISGSTHPQKTWNKRLNKQKFDPSEINEAHVIELDD</sequence>
<name>A0ACD0WM18_CLALS</name>
<protein>
    <submittedName>
        <fullName evidence="1">E3 SUMO-protein ligase</fullName>
    </submittedName>
</protein>
<proteinExistence type="predicted"/>
<keyword evidence="2" id="KW-1185">Reference proteome</keyword>
<dbReference type="EMBL" id="CP038487">
    <property type="protein sequence ID" value="QFZ28386.1"/>
    <property type="molecule type" value="Genomic_DNA"/>
</dbReference>
<keyword evidence="1" id="KW-0436">Ligase</keyword>
<accession>A0ACD0WM18</accession>
<evidence type="ECO:0000313" key="1">
    <source>
        <dbReference type="EMBL" id="QFZ28386.1"/>
    </source>
</evidence>
<organism evidence="1 2">
    <name type="scientific">Clavispora lusitaniae</name>
    <name type="common">Candida lusitaniae</name>
    <dbReference type="NCBI Taxonomy" id="36911"/>
    <lineage>
        <taxon>Eukaryota</taxon>
        <taxon>Fungi</taxon>
        <taxon>Dikarya</taxon>
        <taxon>Ascomycota</taxon>
        <taxon>Saccharomycotina</taxon>
        <taxon>Pichiomycetes</taxon>
        <taxon>Metschnikowiaceae</taxon>
        <taxon>Clavispora</taxon>
    </lineage>
</organism>